<dbReference type="EMBL" id="JARKIB010000240">
    <property type="protein sequence ID" value="KAJ7720420.1"/>
    <property type="molecule type" value="Genomic_DNA"/>
</dbReference>
<comment type="caution">
    <text evidence="2">The sequence shown here is derived from an EMBL/GenBank/DDBJ whole genome shotgun (WGS) entry which is preliminary data.</text>
</comment>
<evidence type="ECO:0000313" key="2">
    <source>
        <dbReference type="EMBL" id="KAJ7720420.1"/>
    </source>
</evidence>
<name>A0AAD7HHW2_9AGAR</name>
<feature type="region of interest" description="Disordered" evidence="1">
    <location>
        <begin position="107"/>
        <end position="130"/>
    </location>
</feature>
<dbReference type="AlphaFoldDB" id="A0AAD7HHW2"/>
<organism evidence="2 3">
    <name type="scientific">Mycena metata</name>
    <dbReference type="NCBI Taxonomy" id="1033252"/>
    <lineage>
        <taxon>Eukaryota</taxon>
        <taxon>Fungi</taxon>
        <taxon>Dikarya</taxon>
        <taxon>Basidiomycota</taxon>
        <taxon>Agaricomycotina</taxon>
        <taxon>Agaricomycetes</taxon>
        <taxon>Agaricomycetidae</taxon>
        <taxon>Agaricales</taxon>
        <taxon>Marasmiineae</taxon>
        <taxon>Mycenaceae</taxon>
        <taxon>Mycena</taxon>
    </lineage>
</organism>
<reference evidence="2" key="1">
    <citation type="submission" date="2023-03" db="EMBL/GenBank/DDBJ databases">
        <title>Massive genome expansion in bonnet fungi (Mycena s.s.) driven by repeated elements and novel gene families across ecological guilds.</title>
        <authorList>
            <consortium name="Lawrence Berkeley National Laboratory"/>
            <person name="Harder C.B."/>
            <person name="Miyauchi S."/>
            <person name="Viragh M."/>
            <person name="Kuo A."/>
            <person name="Thoen E."/>
            <person name="Andreopoulos B."/>
            <person name="Lu D."/>
            <person name="Skrede I."/>
            <person name="Drula E."/>
            <person name="Henrissat B."/>
            <person name="Morin E."/>
            <person name="Kohler A."/>
            <person name="Barry K."/>
            <person name="LaButti K."/>
            <person name="Morin E."/>
            <person name="Salamov A."/>
            <person name="Lipzen A."/>
            <person name="Mereny Z."/>
            <person name="Hegedus B."/>
            <person name="Baldrian P."/>
            <person name="Stursova M."/>
            <person name="Weitz H."/>
            <person name="Taylor A."/>
            <person name="Grigoriev I.V."/>
            <person name="Nagy L.G."/>
            <person name="Martin F."/>
            <person name="Kauserud H."/>
        </authorList>
    </citation>
    <scope>NUCLEOTIDE SEQUENCE</scope>
    <source>
        <strain evidence="2">CBHHK182m</strain>
    </source>
</reference>
<proteinExistence type="predicted"/>
<accession>A0AAD7HHW2</accession>
<keyword evidence="3" id="KW-1185">Reference proteome</keyword>
<evidence type="ECO:0000313" key="3">
    <source>
        <dbReference type="Proteomes" id="UP001215598"/>
    </source>
</evidence>
<gene>
    <name evidence="2" type="ORF">B0H16DRAFT_1793463</name>
</gene>
<sequence length="344" mass="37363">MQGVKALNAHGEQTGATTAYLAATPAPGLDAEVGARADMGQNLRTHRAMLRQQRINGVLTARAGNRGSAWTTHRQSPHQPHLIPGAAATKVQVLLCMRVRGRLREEEKEQAVGHGPRMHDGSVESGRSRARSDTFAHAAAITLPRPRQYGRGCGVHEGEEGTNEGTDDGESVHRVATLGRSVITYEDKVVCGRTHLVPKANAPRAPPRHAALVVLIPAVGGVGGLLTWRVKATRKKQVSIEEDDACSKRRTPRSHVAPEKSSHDSRCVAYGESAMMRRLCNGNARNVAGTTRRLLDLRERKGGAWQDPLSPLTPTPTLREARRGIRYGRRRGRGTSQHGLELVE</sequence>
<dbReference type="Proteomes" id="UP001215598">
    <property type="component" value="Unassembled WGS sequence"/>
</dbReference>
<evidence type="ECO:0000256" key="1">
    <source>
        <dbReference type="SAM" id="MobiDB-lite"/>
    </source>
</evidence>
<protein>
    <submittedName>
        <fullName evidence="2">Uncharacterized protein</fullName>
    </submittedName>
</protein>
<feature type="region of interest" description="Disordered" evidence="1">
    <location>
        <begin position="239"/>
        <end position="264"/>
    </location>
</feature>